<accession>A0A4V1NRK7</accession>
<evidence type="ECO:0000313" key="6">
    <source>
        <dbReference type="EMBL" id="RXS74095.1"/>
    </source>
</evidence>
<evidence type="ECO:0000256" key="2">
    <source>
        <dbReference type="ARBA" id="ARBA00023015"/>
    </source>
</evidence>
<dbReference type="InterPro" id="IPR047057">
    <property type="entry name" value="MerR_fam"/>
</dbReference>
<dbReference type="PROSITE" id="PS50937">
    <property type="entry name" value="HTH_MERR_2"/>
    <property type="match status" value="1"/>
</dbReference>
<dbReference type="Proteomes" id="UP000290106">
    <property type="component" value="Unassembled WGS sequence"/>
</dbReference>
<dbReference type="InterPro" id="IPR009061">
    <property type="entry name" value="DNA-bd_dom_put_sf"/>
</dbReference>
<dbReference type="InterPro" id="IPR011256">
    <property type="entry name" value="Reg_factor_effector_dom_sf"/>
</dbReference>
<dbReference type="EMBL" id="SDKC01000001">
    <property type="protein sequence ID" value="RXS74095.1"/>
    <property type="molecule type" value="Genomic_DNA"/>
</dbReference>
<keyword evidence="2" id="KW-0805">Transcription regulation</keyword>
<protein>
    <submittedName>
        <fullName evidence="6">MerR family transcriptional regulator</fullName>
    </submittedName>
</protein>
<dbReference type="PANTHER" id="PTHR30204:SF69">
    <property type="entry name" value="MERR-FAMILY TRANSCRIPTIONAL REGULATOR"/>
    <property type="match status" value="1"/>
</dbReference>
<name>A0A4V1NRK7_9FIRM</name>
<keyword evidence="4" id="KW-0804">Transcription</keyword>
<keyword evidence="1" id="KW-0678">Repressor</keyword>
<keyword evidence="7" id="KW-1185">Reference proteome</keyword>
<dbReference type="GO" id="GO:0003677">
    <property type="term" value="F:DNA binding"/>
    <property type="evidence" value="ECO:0007669"/>
    <property type="project" value="UniProtKB-KW"/>
</dbReference>
<evidence type="ECO:0000256" key="1">
    <source>
        <dbReference type="ARBA" id="ARBA00022491"/>
    </source>
</evidence>
<dbReference type="GO" id="GO:0003700">
    <property type="term" value="F:DNA-binding transcription factor activity"/>
    <property type="evidence" value="ECO:0007669"/>
    <property type="project" value="InterPro"/>
</dbReference>
<evidence type="ECO:0000256" key="4">
    <source>
        <dbReference type="ARBA" id="ARBA00023163"/>
    </source>
</evidence>
<dbReference type="AlphaFoldDB" id="A0A4V1NRK7"/>
<dbReference type="RefSeq" id="WP_129256922.1">
    <property type="nucleotide sequence ID" value="NZ_SDKC01000001.1"/>
</dbReference>
<dbReference type="SUPFAM" id="SSF55136">
    <property type="entry name" value="Probable bacterial effector-binding domain"/>
    <property type="match status" value="1"/>
</dbReference>
<evidence type="ECO:0000256" key="3">
    <source>
        <dbReference type="ARBA" id="ARBA00023125"/>
    </source>
</evidence>
<comment type="caution">
    <text evidence="6">The sequence shown here is derived from an EMBL/GenBank/DDBJ whole genome shotgun (WGS) entry which is preliminary data.</text>
</comment>
<sequence length="290" mass="33431">MAGEEYCISAGAFARMCQTTRDTLRYYEKQGILVPKKSEKNGYHYYSYAQISSYYFISTFRGLGCSVEDIKEYLLGGEEVRFDGFVDRQYAALLMQQRELERRIGIIGNTRKLLEQIRKNDTGKPELYEQPEIFRLKVTKVLSDPATSFSEISTDIHRHLKECAHPGIQAFPMGASIGREDFQKEQYVYREVFSFADAQASGPGIRELPGRLTIVMVCREKDGDIRLAYQKIRNYLKEQALQLSSDLYSLSIVNVIDPNAERKYLKYIIACVEPVKSISERYRGLKITRK</sequence>
<dbReference type="SMART" id="SM00422">
    <property type="entry name" value="HTH_MERR"/>
    <property type="match status" value="1"/>
</dbReference>
<feature type="domain" description="HTH merR-type" evidence="5">
    <location>
        <begin position="11"/>
        <end position="76"/>
    </location>
</feature>
<reference evidence="6 7" key="1">
    <citation type="submission" date="2019-01" db="EMBL/GenBank/DDBJ databases">
        <title>Blautia sp. nov. KGMB01111 isolated human feces.</title>
        <authorList>
            <person name="Park J.-E."/>
            <person name="Kim J.-S."/>
            <person name="Park S.-H."/>
        </authorList>
    </citation>
    <scope>NUCLEOTIDE SEQUENCE [LARGE SCALE GENOMIC DNA]</scope>
    <source>
        <strain evidence="6 7">KGMB01111</strain>
    </source>
</reference>
<organism evidence="6 7">
    <name type="scientific">Blautia faecicola</name>
    <dbReference type="NCBI Taxonomy" id="2509240"/>
    <lineage>
        <taxon>Bacteria</taxon>
        <taxon>Bacillati</taxon>
        <taxon>Bacillota</taxon>
        <taxon>Clostridia</taxon>
        <taxon>Lachnospirales</taxon>
        <taxon>Lachnospiraceae</taxon>
        <taxon>Blautia</taxon>
    </lineage>
</organism>
<proteinExistence type="predicted"/>
<dbReference type="PANTHER" id="PTHR30204">
    <property type="entry name" value="REDOX-CYCLING DRUG-SENSING TRANSCRIPTIONAL ACTIVATOR SOXR"/>
    <property type="match status" value="1"/>
</dbReference>
<dbReference type="Pfam" id="PF13411">
    <property type="entry name" value="MerR_1"/>
    <property type="match status" value="1"/>
</dbReference>
<gene>
    <name evidence="6" type="ORF">ETP43_01790</name>
</gene>
<evidence type="ECO:0000313" key="7">
    <source>
        <dbReference type="Proteomes" id="UP000290106"/>
    </source>
</evidence>
<dbReference type="OrthoDB" id="9773308at2"/>
<evidence type="ECO:0000259" key="5">
    <source>
        <dbReference type="PROSITE" id="PS50937"/>
    </source>
</evidence>
<dbReference type="Gene3D" id="1.10.1660.10">
    <property type="match status" value="1"/>
</dbReference>
<keyword evidence="3" id="KW-0238">DNA-binding</keyword>
<dbReference type="InterPro" id="IPR000551">
    <property type="entry name" value="MerR-type_HTH_dom"/>
</dbReference>
<dbReference type="SUPFAM" id="SSF46955">
    <property type="entry name" value="Putative DNA-binding domain"/>
    <property type="match status" value="1"/>
</dbReference>